<keyword evidence="5" id="KW-1185">Reference proteome</keyword>
<dbReference type="PANTHER" id="PTHR30053:SF14">
    <property type="entry name" value="TRANSLATION ELONGATION FACTOR KOW-LIKE DOMAIN-CONTAINING PROTEIN"/>
    <property type="match status" value="1"/>
</dbReference>
<sequence>MRALQLSKNLSRTLFFTASTSSFPYRTITTATTTTTTGLLSSPACHNHIHRRTESWLSTSSSANLLRSPWSLTQHRGIRVSGSDVKVGNVIEKKGRIYQVVKTDHSHEGRGKATIKVELRDIESGNKVSQRLGTDESVERVFVQEKTYMYMCTDRNGTIVLMDVKTFDQLEVSQELFGKDAKYLQGEMRVIVRLYDDIPLSASVPKRVTCIVKEAQDPMKGVPAPPKDKKVVLENGLTVEVPMFVVAGDAVVINTETDSYVERAKA</sequence>
<evidence type="ECO:0000259" key="3">
    <source>
        <dbReference type="SMART" id="SM01185"/>
    </source>
</evidence>
<dbReference type="InterPro" id="IPR013852">
    <property type="entry name" value="Transl_elong_P/YeiP_CS"/>
</dbReference>
<evidence type="ECO:0000313" key="5">
    <source>
        <dbReference type="Proteomes" id="UP001324115"/>
    </source>
</evidence>
<protein>
    <recommendedName>
        <fullName evidence="6">Elongation factor P</fullName>
    </recommendedName>
</protein>
<dbReference type="SUPFAM" id="SSF50104">
    <property type="entry name" value="Translation proteins SH3-like domain"/>
    <property type="match status" value="1"/>
</dbReference>
<comment type="similarity">
    <text evidence="1">Belongs to the elongation factor P family.</text>
</comment>
<dbReference type="Pfam" id="PF08207">
    <property type="entry name" value="EFP_N"/>
    <property type="match status" value="1"/>
</dbReference>
<comment type="caution">
    <text evidence="4">The sequence shown here is derived from an EMBL/GenBank/DDBJ whole genome shotgun (WGS) entry which is preliminary data.</text>
</comment>
<dbReference type="InterPro" id="IPR008991">
    <property type="entry name" value="Translation_prot_SH3-like_sf"/>
</dbReference>
<evidence type="ECO:0000313" key="4">
    <source>
        <dbReference type="EMBL" id="KAK4608068.1"/>
    </source>
</evidence>
<organism evidence="4 5">
    <name type="scientific">Quercus rubra</name>
    <name type="common">Northern red oak</name>
    <name type="synonym">Quercus borealis</name>
    <dbReference type="NCBI Taxonomy" id="3512"/>
    <lineage>
        <taxon>Eukaryota</taxon>
        <taxon>Viridiplantae</taxon>
        <taxon>Streptophyta</taxon>
        <taxon>Embryophyta</taxon>
        <taxon>Tracheophyta</taxon>
        <taxon>Spermatophyta</taxon>
        <taxon>Magnoliopsida</taxon>
        <taxon>eudicotyledons</taxon>
        <taxon>Gunneridae</taxon>
        <taxon>Pentapetalae</taxon>
        <taxon>rosids</taxon>
        <taxon>fabids</taxon>
        <taxon>Fagales</taxon>
        <taxon>Fagaceae</taxon>
        <taxon>Quercus</taxon>
    </lineage>
</organism>
<dbReference type="PANTHER" id="PTHR30053">
    <property type="entry name" value="ELONGATION FACTOR P"/>
    <property type="match status" value="1"/>
</dbReference>
<dbReference type="GO" id="GO:0003746">
    <property type="term" value="F:translation elongation factor activity"/>
    <property type="evidence" value="ECO:0007669"/>
    <property type="project" value="InterPro"/>
</dbReference>
<dbReference type="SMART" id="SM00841">
    <property type="entry name" value="Elong-fact-P_C"/>
    <property type="match status" value="1"/>
</dbReference>
<evidence type="ECO:0000259" key="2">
    <source>
        <dbReference type="SMART" id="SM00841"/>
    </source>
</evidence>
<dbReference type="InterPro" id="IPR015365">
    <property type="entry name" value="Elong-fact-P_C"/>
</dbReference>
<feature type="domain" description="Elongation factor P C-terminal" evidence="2">
    <location>
        <begin position="208"/>
        <end position="263"/>
    </location>
</feature>
<evidence type="ECO:0008006" key="6">
    <source>
        <dbReference type="Google" id="ProtNLM"/>
    </source>
</evidence>
<dbReference type="FunFam" id="2.40.50.140:FF:000004">
    <property type="entry name" value="Elongation factor P"/>
    <property type="match status" value="1"/>
</dbReference>
<name>A0AAN7G7X7_QUERU</name>
<dbReference type="InterPro" id="IPR012340">
    <property type="entry name" value="NA-bd_OB-fold"/>
</dbReference>
<dbReference type="AlphaFoldDB" id="A0AAN7G7X7"/>
<evidence type="ECO:0000256" key="1">
    <source>
        <dbReference type="ARBA" id="ARBA00009479"/>
    </source>
</evidence>
<dbReference type="SMART" id="SM01185">
    <property type="entry name" value="EFP"/>
    <property type="match status" value="1"/>
</dbReference>
<dbReference type="InterPro" id="IPR020599">
    <property type="entry name" value="Transl_elong_fac_P/YeiP"/>
</dbReference>
<dbReference type="GO" id="GO:0005829">
    <property type="term" value="C:cytosol"/>
    <property type="evidence" value="ECO:0007669"/>
    <property type="project" value="UniProtKB-ARBA"/>
</dbReference>
<dbReference type="EMBL" id="JAXUIC010000001">
    <property type="protein sequence ID" value="KAK4608068.1"/>
    <property type="molecule type" value="Genomic_DNA"/>
</dbReference>
<dbReference type="Pfam" id="PF09285">
    <property type="entry name" value="Elong-fact-P_C"/>
    <property type="match status" value="1"/>
</dbReference>
<dbReference type="Proteomes" id="UP001324115">
    <property type="component" value="Unassembled WGS sequence"/>
</dbReference>
<accession>A0AAN7G7X7</accession>
<reference evidence="4 5" key="1">
    <citation type="journal article" date="2023" name="G3 (Bethesda)">
        <title>A haplotype-resolved chromosome-scale genome for Quercus rubra L. provides insights into the genetics of adaptive traits for red oak species.</title>
        <authorList>
            <person name="Kapoor B."/>
            <person name="Jenkins J."/>
            <person name="Schmutz J."/>
            <person name="Zhebentyayeva T."/>
            <person name="Kuelheim C."/>
            <person name="Coggeshall M."/>
            <person name="Heim C."/>
            <person name="Lasky J.R."/>
            <person name="Leites L."/>
            <person name="Islam-Faridi N."/>
            <person name="Romero-Severson J."/>
            <person name="DeLeo V.L."/>
            <person name="Lucas S.M."/>
            <person name="Lazic D."/>
            <person name="Gailing O."/>
            <person name="Carlson J."/>
            <person name="Staton M."/>
        </authorList>
    </citation>
    <scope>NUCLEOTIDE SEQUENCE [LARGE SCALE GENOMIC DNA]</scope>
    <source>
        <strain evidence="4">Pseudo-F2</strain>
    </source>
</reference>
<proteinExistence type="inferred from homology"/>
<dbReference type="InterPro" id="IPR001059">
    <property type="entry name" value="Transl_elong_P/YeiP_cen"/>
</dbReference>
<dbReference type="Pfam" id="PF01132">
    <property type="entry name" value="EFP"/>
    <property type="match status" value="1"/>
</dbReference>
<dbReference type="PROSITE" id="PS01275">
    <property type="entry name" value="EFP"/>
    <property type="match status" value="1"/>
</dbReference>
<dbReference type="InterPro" id="IPR014722">
    <property type="entry name" value="Rib_uL2_dom2"/>
</dbReference>
<dbReference type="Gene3D" id="2.40.50.140">
    <property type="entry name" value="Nucleic acid-binding proteins"/>
    <property type="match status" value="2"/>
</dbReference>
<gene>
    <name evidence="4" type="ORF">RGQ29_001757</name>
</gene>
<dbReference type="SUPFAM" id="SSF50249">
    <property type="entry name" value="Nucleic acid-binding proteins"/>
    <property type="match status" value="2"/>
</dbReference>
<dbReference type="GO" id="GO:0043043">
    <property type="term" value="P:peptide biosynthetic process"/>
    <property type="evidence" value="ECO:0007669"/>
    <property type="project" value="InterPro"/>
</dbReference>
<feature type="domain" description="Translation elongation factor P/YeiP central" evidence="3">
    <location>
        <begin position="145"/>
        <end position="200"/>
    </location>
</feature>
<dbReference type="InterPro" id="IPR013185">
    <property type="entry name" value="Transl_elong_KOW-like"/>
</dbReference>
<dbReference type="Gene3D" id="2.30.30.30">
    <property type="match status" value="1"/>
</dbReference>
<dbReference type="NCBIfam" id="NF001810">
    <property type="entry name" value="PRK00529.1"/>
    <property type="match status" value="1"/>
</dbReference>